<protein>
    <recommendedName>
        <fullName evidence="15">Leucine-rich repeat-containing N-terminal plant-type domain-containing protein</fullName>
    </recommendedName>
</protein>
<dbReference type="EMBL" id="JAXUIC010000001">
    <property type="protein sequence ID" value="KAK4607744.1"/>
    <property type="molecule type" value="Genomic_DNA"/>
</dbReference>
<name>A0AAN7GHD8_QUERU</name>
<sequence length="833" mass="92713">KEDKDCCAWDGVVCDNSTRHVIGLDLSFSCLSGSIPSNSSLFLLRHLKTLNLAGSGFSGEIPYEISQLSSLVSLDLSYNVELLIKTPVWKRVISNLTQLRELLLDGTDMSSVTPNSSMMNLSSSLTILSLHQCNLQGTFETNIFRLPCIQTLDLGNNPNLKGSLPKSNWSSSSLRVLSLSSTNFSGELPDSIGSLKSLEYLFLSRCNFIGAIPTSLGNLNQIIYLDLDNNQLVGPLPNHVSGLKLLIDLSLSSNFLNGTLPSWLFSLTSLGSLTLDHNQFIGEIGEFKYSHSLDYLDLSYNMLQGSIPRSISRLMNLTSLFLSSNNLSIMLDLELFSNLNNLNYVNFSSNNLLVSTNNNLTFTLPNLERLYLSSCNISEFPIFLRTATNLQYLDLSNNKIHGQTPKCFLTSIDKIPWKNLYIVDLRNNLLQRPFPTLNALDLHYLFASHNNLTGEIPSLICNANSLEVLDLSHNNFSGTIPECLVLSNALSVLDLRMNSLNGTIPATFSMGSKLRNINLNGNQLEGPLPRSLENCTNLEVLDLGNNKINGTFPYWLGSILKLRVLVIRSNKFRGRIGNPKIQFPFLNLRILDISNNDFSGPLPIEYFKYLKAMMNATEGEVGLKYIGDMRNSYYHDSLNVTMKGLNIELVRILTVFTTIDFSNNRFIGEIPQIIGSFNSLKGLNFSHNNLTGCIPSSFGNLTNLEWLDFSFNKLGGEIPKQLVDIPWLADLKLSHNQLTGQIPSGKQFNTFNNDSYTDNLGLCGLPLTRTCNNHETKQPPPSTLQQEDNLESKNGFGWQAVLIGYGCGVIFGTLMGYVMFKIGKPKWIVRMVK</sequence>
<evidence type="ECO:0000256" key="3">
    <source>
        <dbReference type="ARBA" id="ARBA00022475"/>
    </source>
</evidence>
<dbReference type="PANTHER" id="PTHR48061:SF46">
    <property type="entry name" value="LEUCINE-RICH REPEAT-CONTAINING N-TERMINAL PLANT-TYPE DOMAIN-CONTAINING PROTEIN"/>
    <property type="match status" value="1"/>
</dbReference>
<evidence type="ECO:0000256" key="11">
    <source>
        <dbReference type="ARBA" id="ARBA00023180"/>
    </source>
</evidence>
<evidence type="ECO:0000256" key="5">
    <source>
        <dbReference type="ARBA" id="ARBA00022692"/>
    </source>
</evidence>
<evidence type="ECO:0008006" key="15">
    <source>
        <dbReference type="Google" id="ProtNLM"/>
    </source>
</evidence>
<keyword evidence="14" id="KW-1185">Reference proteome</keyword>
<dbReference type="PROSITE" id="PS51450">
    <property type="entry name" value="LRR"/>
    <property type="match status" value="2"/>
</dbReference>
<keyword evidence="10" id="KW-0675">Receptor</keyword>
<keyword evidence="9 12" id="KW-0472">Membrane</keyword>
<keyword evidence="7" id="KW-0677">Repeat</keyword>
<comment type="similarity">
    <text evidence="2">Belongs to the RLP family.</text>
</comment>
<evidence type="ECO:0000313" key="14">
    <source>
        <dbReference type="Proteomes" id="UP001324115"/>
    </source>
</evidence>
<dbReference type="Gene3D" id="3.80.10.10">
    <property type="entry name" value="Ribonuclease Inhibitor"/>
    <property type="match status" value="4"/>
</dbReference>
<comment type="subcellular location">
    <subcellularLocation>
        <location evidence="1">Cell membrane</location>
        <topology evidence="1">Single-pass type I membrane protein</topology>
    </subcellularLocation>
</comment>
<dbReference type="FunFam" id="3.80.10.10:FF:000111">
    <property type="entry name" value="LRR receptor-like serine/threonine-protein kinase ERECTA"/>
    <property type="match status" value="1"/>
</dbReference>
<feature type="transmembrane region" description="Helical" evidence="12">
    <location>
        <begin position="796"/>
        <end position="820"/>
    </location>
</feature>
<evidence type="ECO:0000256" key="12">
    <source>
        <dbReference type="SAM" id="Phobius"/>
    </source>
</evidence>
<dbReference type="Pfam" id="PF00560">
    <property type="entry name" value="LRR_1"/>
    <property type="match status" value="7"/>
</dbReference>
<accession>A0AAN7GHD8</accession>
<keyword evidence="6" id="KW-0732">Signal</keyword>
<dbReference type="SMART" id="SM00369">
    <property type="entry name" value="LRR_TYP"/>
    <property type="match status" value="7"/>
</dbReference>
<dbReference type="InterPro" id="IPR025875">
    <property type="entry name" value="Leu-rich_rpt_4"/>
</dbReference>
<dbReference type="FunFam" id="3.80.10.10:FF:000095">
    <property type="entry name" value="LRR receptor-like serine/threonine-protein kinase GSO1"/>
    <property type="match status" value="2"/>
</dbReference>
<evidence type="ECO:0000256" key="8">
    <source>
        <dbReference type="ARBA" id="ARBA00022989"/>
    </source>
</evidence>
<organism evidence="13 14">
    <name type="scientific">Quercus rubra</name>
    <name type="common">Northern red oak</name>
    <name type="synonym">Quercus borealis</name>
    <dbReference type="NCBI Taxonomy" id="3512"/>
    <lineage>
        <taxon>Eukaryota</taxon>
        <taxon>Viridiplantae</taxon>
        <taxon>Streptophyta</taxon>
        <taxon>Embryophyta</taxon>
        <taxon>Tracheophyta</taxon>
        <taxon>Spermatophyta</taxon>
        <taxon>Magnoliopsida</taxon>
        <taxon>eudicotyledons</taxon>
        <taxon>Gunneridae</taxon>
        <taxon>Pentapetalae</taxon>
        <taxon>rosids</taxon>
        <taxon>fabids</taxon>
        <taxon>Fagales</taxon>
        <taxon>Fagaceae</taxon>
        <taxon>Quercus</taxon>
    </lineage>
</organism>
<evidence type="ECO:0000256" key="6">
    <source>
        <dbReference type="ARBA" id="ARBA00022729"/>
    </source>
</evidence>
<dbReference type="Proteomes" id="UP001324115">
    <property type="component" value="Unassembled WGS sequence"/>
</dbReference>
<evidence type="ECO:0000313" key="13">
    <source>
        <dbReference type="EMBL" id="KAK4607744.1"/>
    </source>
</evidence>
<dbReference type="InterPro" id="IPR032675">
    <property type="entry name" value="LRR_dom_sf"/>
</dbReference>
<evidence type="ECO:0000256" key="4">
    <source>
        <dbReference type="ARBA" id="ARBA00022614"/>
    </source>
</evidence>
<evidence type="ECO:0000256" key="2">
    <source>
        <dbReference type="ARBA" id="ARBA00009592"/>
    </source>
</evidence>
<keyword evidence="8 12" id="KW-1133">Transmembrane helix</keyword>
<dbReference type="InterPro" id="IPR046956">
    <property type="entry name" value="RLP23-like"/>
</dbReference>
<dbReference type="SUPFAM" id="SSF52058">
    <property type="entry name" value="L domain-like"/>
    <property type="match status" value="3"/>
</dbReference>
<dbReference type="SMART" id="SM00365">
    <property type="entry name" value="LRR_SD22"/>
    <property type="match status" value="6"/>
</dbReference>
<dbReference type="InterPro" id="IPR001611">
    <property type="entry name" value="Leu-rich_rpt"/>
</dbReference>
<keyword evidence="11" id="KW-0325">Glycoprotein</keyword>
<feature type="non-terminal residue" evidence="13">
    <location>
        <position position="833"/>
    </location>
</feature>
<keyword evidence="3" id="KW-1003">Cell membrane</keyword>
<evidence type="ECO:0000256" key="9">
    <source>
        <dbReference type="ARBA" id="ARBA00023136"/>
    </source>
</evidence>
<dbReference type="Pfam" id="PF12799">
    <property type="entry name" value="LRR_4"/>
    <property type="match status" value="1"/>
</dbReference>
<dbReference type="PANTHER" id="PTHR48061">
    <property type="entry name" value="LEUCINE-RICH REPEAT RECEPTOR PROTEIN KINASE EMS1-LIKE-RELATED"/>
    <property type="match status" value="1"/>
</dbReference>
<proteinExistence type="inferred from homology"/>
<dbReference type="Pfam" id="PF13855">
    <property type="entry name" value="LRR_8"/>
    <property type="match status" value="3"/>
</dbReference>
<evidence type="ECO:0000256" key="10">
    <source>
        <dbReference type="ARBA" id="ARBA00023170"/>
    </source>
</evidence>
<feature type="non-terminal residue" evidence="13">
    <location>
        <position position="1"/>
    </location>
</feature>
<dbReference type="GO" id="GO:0005886">
    <property type="term" value="C:plasma membrane"/>
    <property type="evidence" value="ECO:0007669"/>
    <property type="project" value="UniProtKB-SubCell"/>
</dbReference>
<gene>
    <name evidence="13" type="ORF">RGQ29_001531</name>
</gene>
<keyword evidence="4" id="KW-0433">Leucine-rich repeat</keyword>
<evidence type="ECO:0000256" key="7">
    <source>
        <dbReference type="ARBA" id="ARBA00022737"/>
    </source>
</evidence>
<dbReference type="AlphaFoldDB" id="A0AAN7GHD8"/>
<evidence type="ECO:0000256" key="1">
    <source>
        <dbReference type="ARBA" id="ARBA00004251"/>
    </source>
</evidence>
<keyword evidence="5 12" id="KW-0812">Transmembrane</keyword>
<dbReference type="InterPro" id="IPR003591">
    <property type="entry name" value="Leu-rich_rpt_typical-subtyp"/>
</dbReference>
<reference evidence="13 14" key="1">
    <citation type="journal article" date="2023" name="G3 (Bethesda)">
        <title>A haplotype-resolved chromosome-scale genome for Quercus rubra L. provides insights into the genetics of adaptive traits for red oak species.</title>
        <authorList>
            <person name="Kapoor B."/>
            <person name="Jenkins J."/>
            <person name="Schmutz J."/>
            <person name="Zhebentyayeva T."/>
            <person name="Kuelheim C."/>
            <person name="Coggeshall M."/>
            <person name="Heim C."/>
            <person name="Lasky J.R."/>
            <person name="Leites L."/>
            <person name="Islam-Faridi N."/>
            <person name="Romero-Severson J."/>
            <person name="DeLeo V.L."/>
            <person name="Lucas S.M."/>
            <person name="Lazic D."/>
            <person name="Gailing O."/>
            <person name="Carlson J."/>
            <person name="Staton M."/>
        </authorList>
    </citation>
    <scope>NUCLEOTIDE SEQUENCE [LARGE SCALE GENOMIC DNA]</scope>
    <source>
        <strain evidence="13">Pseudo-F2</strain>
    </source>
</reference>
<comment type="caution">
    <text evidence="13">The sequence shown here is derived from an EMBL/GenBank/DDBJ whole genome shotgun (WGS) entry which is preliminary data.</text>
</comment>